<reference evidence="2" key="1">
    <citation type="journal article" date="2019" name="Int. J. Syst. Evol. Microbiol.">
        <title>The Global Catalogue of Microorganisms (GCM) 10K type strain sequencing project: providing services to taxonomists for standard genome sequencing and annotation.</title>
        <authorList>
            <consortium name="The Broad Institute Genomics Platform"/>
            <consortium name="The Broad Institute Genome Sequencing Center for Infectious Disease"/>
            <person name="Wu L."/>
            <person name="Ma J."/>
        </authorList>
    </citation>
    <scope>NUCLEOTIDE SEQUENCE [LARGE SCALE GENOMIC DNA]</scope>
    <source>
        <strain evidence="2">CGMCC 4.7641</strain>
    </source>
</reference>
<dbReference type="EMBL" id="JBHUKS010000004">
    <property type="protein sequence ID" value="MFD2467285.1"/>
    <property type="molecule type" value="Genomic_DNA"/>
</dbReference>
<sequence length="148" mass="17313">MPFLNFRNLFGSRIARIVDYRLDERTRGVIQDFETRIDELEHCTVDHRRRLGETDEKLDTALGDLRWIRGELDRMIPHVAAQEEQLETLREKLALTPRADDAEALEARSLVEEIQRQHAQIRVRLAGMARYEERLSRLENAKFASAGE</sequence>
<keyword evidence="2" id="KW-1185">Reference proteome</keyword>
<organism evidence="1 2">
    <name type="scientific">Amycolatopsis silviterrae</name>
    <dbReference type="NCBI Taxonomy" id="1656914"/>
    <lineage>
        <taxon>Bacteria</taxon>
        <taxon>Bacillati</taxon>
        <taxon>Actinomycetota</taxon>
        <taxon>Actinomycetes</taxon>
        <taxon>Pseudonocardiales</taxon>
        <taxon>Pseudonocardiaceae</taxon>
        <taxon>Amycolatopsis</taxon>
    </lineage>
</organism>
<gene>
    <name evidence="1" type="ORF">ACFSVL_07785</name>
</gene>
<accession>A0ABW5H305</accession>
<evidence type="ECO:0000313" key="1">
    <source>
        <dbReference type="EMBL" id="MFD2467285.1"/>
    </source>
</evidence>
<protein>
    <submittedName>
        <fullName evidence="1">Uncharacterized protein</fullName>
    </submittedName>
</protein>
<name>A0ABW5H305_9PSEU</name>
<dbReference type="RefSeq" id="WP_378301792.1">
    <property type="nucleotide sequence ID" value="NZ_JBHUKS010000004.1"/>
</dbReference>
<comment type="caution">
    <text evidence="1">The sequence shown here is derived from an EMBL/GenBank/DDBJ whole genome shotgun (WGS) entry which is preliminary data.</text>
</comment>
<evidence type="ECO:0000313" key="2">
    <source>
        <dbReference type="Proteomes" id="UP001597483"/>
    </source>
</evidence>
<dbReference type="Proteomes" id="UP001597483">
    <property type="component" value="Unassembled WGS sequence"/>
</dbReference>
<proteinExistence type="predicted"/>